<dbReference type="Proteomes" id="UP000016930">
    <property type="component" value="Unassembled WGS sequence"/>
</dbReference>
<protein>
    <recommendedName>
        <fullName evidence="4">HCNGP-domain-containing protein</fullName>
    </recommendedName>
</protein>
<gene>
    <name evidence="2" type="ORF">CERSUDRAFT_85284</name>
</gene>
<reference evidence="2 3" key="1">
    <citation type="journal article" date="2012" name="Proc. Natl. Acad. Sci. U.S.A.">
        <title>Comparative genomics of Ceriporiopsis subvermispora and Phanerochaete chrysosporium provide insight into selective ligninolysis.</title>
        <authorList>
            <person name="Fernandez-Fueyo E."/>
            <person name="Ruiz-Duenas F.J."/>
            <person name="Ferreira P."/>
            <person name="Floudas D."/>
            <person name="Hibbett D.S."/>
            <person name="Canessa P."/>
            <person name="Larrondo L.F."/>
            <person name="James T.Y."/>
            <person name="Seelenfreund D."/>
            <person name="Lobos S."/>
            <person name="Polanco R."/>
            <person name="Tello M."/>
            <person name="Honda Y."/>
            <person name="Watanabe T."/>
            <person name="Watanabe T."/>
            <person name="Ryu J.S."/>
            <person name="Kubicek C.P."/>
            <person name="Schmoll M."/>
            <person name="Gaskell J."/>
            <person name="Hammel K.E."/>
            <person name="St John F.J."/>
            <person name="Vanden Wymelenberg A."/>
            <person name="Sabat G."/>
            <person name="Splinter BonDurant S."/>
            <person name="Syed K."/>
            <person name="Yadav J.S."/>
            <person name="Doddapaneni H."/>
            <person name="Subramanian V."/>
            <person name="Lavin J.L."/>
            <person name="Oguiza J.A."/>
            <person name="Perez G."/>
            <person name="Pisabarro A.G."/>
            <person name="Ramirez L."/>
            <person name="Santoyo F."/>
            <person name="Master E."/>
            <person name="Coutinho P.M."/>
            <person name="Henrissat B."/>
            <person name="Lombard V."/>
            <person name="Magnuson J.K."/>
            <person name="Kuees U."/>
            <person name="Hori C."/>
            <person name="Igarashi K."/>
            <person name="Samejima M."/>
            <person name="Held B.W."/>
            <person name="Barry K.W."/>
            <person name="LaButti K.M."/>
            <person name="Lapidus A."/>
            <person name="Lindquist E.A."/>
            <person name="Lucas S.M."/>
            <person name="Riley R."/>
            <person name="Salamov A.A."/>
            <person name="Hoffmeister D."/>
            <person name="Schwenk D."/>
            <person name="Hadar Y."/>
            <person name="Yarden O."/>
            <person name="de Vries R.P."/>
            <person name="Wiebenga A."/>
            <person name="Stenlid J."/>
            <person name="Eastwood D."/>
            <person name="Grigoriev I.V."/>
            <person name="Berka R.M."/>
            <person name="Blanchette R.A."/>
            <person name="Kersten P."/>
            <person name="Martinez A.T."/>
            <person name="Vicuna R."/>
            <person name="Cullen D."/>
        </authorList>
    </citation>
    <scope>NUCLEOTIDE SEQUENCE [LARGE SCALE GENOMIC DNA]</scope>
    <source>
        <strain evidence="2 3">B</strain>
    </source>
</reference>
<feature type="region of interest" description="Disordered" evidence="1">
    <location>
        <begin position="57"/>
        <end position="126"/>
    </location>
</feature>
<dbReference type="Pfam" id="PF07818">
    <property type="entry name" value="HCNGP"/>
    <property type="match status" value="1"/>
</dbReference>
<dbReference type="GO" id="GO:0005634">
    <property type="term" value="C:nucleus"/>
    <property type="evidence" value="ECO:0007669"/>
    <property type="project" value="TreeGrafter"/>
</dbReference>
<feature type="compositionally biased region" description="Polar residues" evidence="1">
    <location>
        <begin position="58"/>
        <end position="72"/>
    </location>
</feature>
<feature type="compositionally biased region" description="Basic and acidic residues" evidence="1">
    <location>
        <begin position="89"/>
        <end position="98"/>
    </location>
</feature>
<keyword evidence="3" id="KW-1185">Reference proteome</keyword>
<dbReference type="AlphaFoldDB" id="M2QDY6"/>
<evidence type="ECO:0000313" key="2">
    <source>
        <dbReference type="EMBL" id="EMD35273.1"/>
    </source>
</evidence>
<proteinExistence type="predicted"/>
<evidence type="ECO:0008006" key="4">
    <source>
        <dbReference type="Google" id="ProtNLM"/>
    </source>
</evidence>
<evidence type="ECO:0000256" key="1">
    <source>
        <dbReference type="SAM" id="MobiDB-lite"/>
    </source>
</evidence>
<dbReference type="PANTHER" id="PTHR13464:SF0">
    <property type="entry name" value="SAP30-BINDING PROTEIN"/>
    <property type="match status" value="1"/>
</dbReference>
<dbReference type="PANTHER" id="PTHR13464">
    <property type="entry name" value="TRANSCRIPTIONAL REGULATOR PROTEIN HCNGP"/>
    <property type="match status" value="1"/>
</dbReference>
<dbReference type="HOGENOM" id="CLU_074178_2_0_1"/>
<dbReference type="GO" id="GO:0006355">
    <property type="term" value="P:regulation of DNA-templated transcription"/>
    <property type="evidence" value="ECO:0007669"/>
    <property type="project" value="InterPro"/>
</dbReference>
<dbReference type="OrthoDB" id="1714508at2759"/>
<evidence type="ECO:0000313" key="3">
    <source>
        <dbReference type="Proteomes" id="UP000016930"/>
    </source>
</evidence>
<dbReference type="STRING" id="914234.M2QDY6"/>
<accession>M2QDY6</accession>
<dbReference type="EMBL" id="KB445800">
    <property type="protein sequence ID" value="EMD35273.1"/>
    <property type="molecule type" value="Genomic_DNA"/>
</dbReference>
<organism evidence="2 3">
    <name type="scientific">Ceriporiopsis subvermispora (strain B)</name>
    <name type="common">White-rot fungus</name>
    <name type="synonym">Gelatoporia subvermispora</name>
    <dbReference type="NCBI Taxonomy" id="914234"/>
    <lineage>
        <taxon>Eukaryota</taxon>
        <taxon>Fungi</taxon>
        <taxon>Dikarya</taxon>
        <taxon>Basidiomycota</taxon>
        <taxon>Agaricomycotina</taxon>
        <taxon>Agaricomycetes</taxon>
        <taxon>Polyporales</taxon>
        <taxon>Gelatoporiaceae</taxon>
        <taxon>Gelatoporia</taxon>
    </lineage>
</organism>
<name>M2QDY6_CERS8</name>
<dbReference type="InterPro" id="IPR012479">
    <property type="entry name" value="SAP30BP"/>
</dbReference>
<sequence>MSNRSFRNPHLYAKLVEFVDVDERTTNFPKHVWDPEDVREEWFADRIAEAQKIRLEQQAAQNSGKRTQIDFTSSSAHKSAKAHASDVPQRQRDSESSRPSRPQPASYGGSSSRVLGGGYAKRSRWG</sequence>